<dbReference type="GO" id="GO:0008270">
    <property type="term" value="F:zinc ion binding"/>
    <property type="evidence" value="ECO:0007669"/>
    <property type="project" value="UniProtKB-KW"/>
</dbReference>
<evidence type="ECO:0000313" key="4">
    <source>
        <dbReference type="Proteomes" id="UP000027195"/>
    </source>
</evidence>
<name>A0A067MEC2_BOTB1</name>
<evidence type="ECO:0000259" key="2">
    <source>
        <dbReference type="PROSITE" id="PS50157"/>
    </source>
</evidence>
<dbReference type="Proteomes" id="UP000027195">
    <property type="component" value="Unassembled WGS sequence"/>
</dbReference>
<sequence>MPHHPPLLEHGTRVYTHSFFPRCPIDKRPIRTSSFSSFALFDDLFPPSDLLPPLTKMSDAHGCHTCSINFRNRSHLRRHMARFHEPFQIRYPCQFPGCLHTTAQASNLRNHVKSIQYILSSSLPIAPSRLTRSDTQLGLPAI</sequence>
<reference evidence="4" key="1">
    <citation type="journal article" date="2014" name="Proc. Natl. Acad. Sci. U.S.A.">
        <title>Extensive sampling of basidiomycete genomes demonstrates inadequacy of the white-rot/brown-rot paradigm for wood decay fungi.</title>
        <authorList>
            <person name="Riley R."/>
            <person name="Salamov A.A."/>
            <person name="Brown D.W."/>
            <person name="Nagy L.G."/>
            <person name="Floudas D."/>
            <person name="Held B.W."/>
            <person name="Levasseur A."/>
            <person name="Lombard V."/>
            <person name="Morin E."/>
            <person name="Otillar R."/>
            <person name="Lindquist E.A."/>
            <person name="Sun H."/>
            <person name="LaButti K.M."/>
            <person name="Schmutz J."/>
            <person name="Jabbour D."/>
            <person name="Luo H."/>
            <person name="Baker S.E."/>
            <person name="Pisabarro A.G."/>
            <person name="Walton J.D."/>
            <person name="Blanchette R.A."/>
            <person name="Henrissat B."/>
            <person name="Martin F."/>
            <person name="Cullen D."/>
            <person name="Hibbett D.S."/>
            <person name="Grigoriev I.V."/>
        </authorList>
    </citation>
    <scope>NUCLEOTIDE SEQUENCE [LARGE SCALE GENOMIC DNA]</scope>
    <source>
        <strain evidence="4">FD-172 SS1</strain>
    </source>
</reference>
<dbReference type="AlphaFoldDB" id="A0A067MEC2"/>
<dbReference type="InterPro" id="IPR013087">
    <property type="entry name" value="Znf_C2H2_type"/>
</dbReference>
<dbReference type="PROSITE" id="PS00028">
    <property type="entry name" value="ZINC_FINGER_C2H2_1"/>
    <property type="match status" value="1"/>
</dbReference>
<dbReference type="HOGENOM" id="CLU_1815492_0_0_1"/>
<dbReference type="EMBL" id="KL198069">
    <property type="protein sequence ID" value="KDQ10237.1"/>
    <property type="molecule type" value="Genomic_DNA"/>
</dbReference>
<dbReference type="Gene3D" id="3.30.160.60">
    <property type="entry name" value="Classic Zinc Finger"/>
    <property type="match status" value="1"/>
</dbReference>
<protein>
    <recommendedName>
        <fullName evidence="2">C2H2-type domain-containing protein</fullName>
    </recommendedName>
</protein>
<dbReference type="OrthoDB" id="3535323at2759"/>
<evidence type="ECO:0000313" key="3">
    <source>
        <dbReference type="EMBL" id="KDQ10237.1"/>
    </source>
</evidence>
<keyword evidence="4" id="KW-1185">Reference proteome</keyword>
<accession>A0A067MEC2</accession>
<dbReference type="PROSITE" id="PS50157">
    <property type="entry name" value="ZINC_FINGER_C2H2_2"/>
    <property type="match status" value="1"/>
</dbReference>
<keyword evidence="1" id="KW-0863">Zinc-finger</keyword>
<dbReference type="SMART" id="SM00355">
    <property type="entry name" value="ZnF_C2H2"/>
    <property type="match status" value="2"/>
</dbReference>
<keyword evidence="1" id="KW-0862">Zinc</keyword>
<dbReference type="Pfam" id="PF00096">
    <property type="entry name" value="zf-C2H2"/>
    <property type="match status" value="1"/>
</dbReference>
<feature type="domain" description="C2H2-type" evidence="2">
    <location>
        <begin position="61"/>
        <end position="84"/>
    </location>
</feature>
<keyword evidence="1" id="KW-0479">Metal-binding</keyword>
<organism evidence="3 4">
    <name type="scientific">Botryobasidium botryosum (strain FD-172 SS1)</name>
    <dbReference type="NCBI Taxonomy" id="930990"/>
    <lineage>
        <taxon>Eukaryota</taxon>
        <taxon>Fungi</taxon>
        <taxon>Dikarya</taxon>
        <taxon>Basidiomycota</taxon>
        <taxon>Agaricomycotina</taxon>
        <taxon>Agaricomycetes</taxon>
        <taxon>Cantharellales</taxon>
        <taxon>Botryobasidiaceae</taxon>
        <taxon>Botryobasidium</taxon>
    </lineage>
</organism>
<gene>
    <name evidence="3" type="ORF">BOTBODRAFT_496511</name>
</gene>
<dbReference type="InParanoid" id="A0A067MEC2"/>
<evidence type="ECO:0000256" key="1">
    <source>
        <dbReference type="PROSITE-ProRule" id="PRU00042"/>
    </source>
</evidence>
<proteinExistence type="predicted"/>